<evidence type="ECO:0000313" key="1">
    <source>
        <dbReference type="EMBL" id="ANP73927.1"/>
    </source>
</evidence>
<evidence type="ECO:0000313" key="2">
    <source>
        <dbReference type="Proteomes" id="UP000092582"/>
    </source>
</evidence>
<keyword evidence="2" id="KW-1185">Reference proteome</keyword>
<dbReference type="AlphaFoldDB" id="A0A1B1BMQ8"/>
<gene>
    <name evidence="1" type="ORF">PA27867_2991</name>
</gene>
<dbReference type="RefSeq" id="WP_066597689.1">
    <property type="nucleotide sequence ID" value="NZ_CP016282.1"/>
</dbReference>
<sequence>MDASIESRVGREVEAWLRWVPKWQPGTHRARSRLCQHCFGSPVLRAAGLDTDVPHAVQHPLSMRIKTLIEDEVDTYTSLNLPMLNRELGLIELRREAQAAYHPLEGLGPEFDGVDIDPPADPNEPYLFMFEDFVPPPSADDPELVPPPLSAEEKAALRVEMRLADDHALLVGKQVCAALVAHRPELQQAIARFVEPQVQALLADLGSTLDPHST</sequence>
<dbReference type="Proteomes" id="UP000092582">
    <property type="component" value="Chromosome 1"/>
</dbReference>
<proteinExistence type="predicted"/>
<dbReference type="EMBL" id="CP016282">
    <property type="protein sequence ID" value="ANP73927.1"/>
    <property type="molecule type" value="Genomic_DNA"/>
</dbReference>
<dbReference type="STRING" id="670052.PA27867_2991"/>
<accession>A0A1B1BMQ8</accession>
<dbReference type="KEGG" id="cart:PA27867_2991"/>
<name>A0A1B1BMQ8_9MICO</name>
<protein>
    <submittedName>
        <fullName evidence="1">Spermidine/putrescine ABC transporter substrate-binding protein</fullName>
    </submittedName>
</protein>
<reference evidence="1 2" key="1">
    <citation type="submission" date="2016-06" db="EMBL/GenBank/DDBJ databases">
        <title>Genome sequencing of Cryobacterium arcticum PAMC 27867.</title>
        <authorList>
            <person name="Lee J."/>
            <person name="Kim O.-S."/>
        </authorList>
    </citation>
    <scope>NUCLEOTIDE SEQUENCE [LARGE SCALE GENOMIC DNA]</scope>
    <source>
        <strain evidence="1 2">PAMC 27867</strain>
    </source>
</reference>
<organism evidence="1 2">
    <name type="scientific">Cryobacterium arcticum</name>
    <dbReference type="NCBI Taxonomy" id="670052"/>
    <lineage>
        <taxon>Bacteria</taxon>
        <taxon>Bacillati</taxon>
        <taxon>Actinomycetota</taxon>
        <taxon>Actinomycetes</taxon>
        <taxon>Micrococcales</taxon>
        <taxon>Microbacteriaceae</taxon>
        <taxon>Cryobacterium</taxon>
    </lineage>
</organism>
<dbReference type="OrthoDB" id="4988283at2"/>